<reference evidence="1 2" key="1">
    <citation type="submission" date="2017-08" db="EMBL/GenBank/DDBJ databases">
        <title>WGS of Clinical strains of the CDC Group NO-1 linked to zoonotic infections in humans.</title>
        <authorList>
            <person name="Bernier A.-M."/>
            <person name="Bernard K."/>
        </authorList>
    </citation>
    <scope>NUCLEOTIDE SEQUENCE [LARGE SCALE GENOMIC DNA]</scope>
    <source>
        <strain evidence="1 2">NML03-0146</strain>
    </source>
</reference>
<comment type="caution">
    <text evidence="1">The sequence shown here is derived from an EMBL/GenBank/DDBJ whole genome shotgun (WGS) entry which is preliminary data.</text>
</comment>
<sequence>MANTYLFLASEIKELESLLAEIPQENVIERLGLESRLKSAQVALEKLPKEIAQRARLTFRGRPVLGSHGIAADFAGKAAGAFADAFAAVAAGLGENLRYMGPIPNRGKNQLLITGTAVGSFGFEFELPPAFPSLFPEMETSQMAMTKIEALFRLSAEGSDDEVAEIIEEVHPRAVKKVHDFIELLVEQEAWCGLEFADQFFLYSGHEQIKKSHERLKSDNIQERTEAYRGEFQGVLPAGRKFEFFLIDQDGLIRGKVDQAIEDPDILNREWLHKPVTAQFKVMQVGQARPRFTLMSLDDLHI</sequence>
<evidence type="ECO:0000313" key="1">
    <source>
        <dbReference type="EMBL" id="PAT35320.1"/>
    </source>
</evidence>
<accession>A0A2A2A9V8</accession>
<name>A0A2A2A9V8_9BURK</name>
<evidence type="ECO:0000313" key="2">
    <source>
        <dbReference type="Proteomes" id="UP000217999"/>
    </source>
</evidence>
<gene>
    <name evidence="1" type="ORF">CK620_05430</name>
</gene>
<dbReference type="Proteomes" id="UP000217999">
    <property type="component" value="Unassembled WGS sequence"/>
</dbReference>
<dbReference type="EMBL" id="NSJF01000002">
    <property type="protein sequence ID" value="PAT35320.1"/>
    <property type="molecule type" value="Genomic_DNA"/>
</dbReference>
<protein>
    <submittedName>
        <fullName evidence="1">Uncharacterized protein</fullName>
    </submittedName>
</protein>
<dbReference type="RefSeq" id="WP_095549430.1">
    <property type="nucleotide sequence ID" value="NZ_NSJF01000002.1"/>
</dbReference>
<organism evidence="1 2">
    <name type="scientific">Vandammella animalimorsus</name>
    <dbReference type="NCBI Taxonomy" id="2029117"/>
    <lineage>
        <taxon>Bacteria</taxon>
        <taxon>Pseudomonadati</taxon>
        <taxon>Pseudomonadota</taxon>
        <taxon>Betaproteobacteria</taxon>
        <taxon>Burkholderiales</taxon>
        <taxon>Comamonadaceae</taxon>
        <taxon>Vandammella</taxon>
    </lineage>
</organism>
<dbReference type="AlphaFoldDB" id="A0A2A2A9V8"/>
<proteinExistence type="predicted"/>